<feature type="modified residue" description="4-aspartylphosphate" evidence="4">
    <location>
        <position position="63"/>
    </location>
</feature>
<dbReference type="SMART" id="SM00448">
    <property type="entry name" value="REC"/>
    <property type="match status" value="1"/>
</dbReference>
<proteinExistence type="predicted"/>
<gene>
    <name evidence="6" type="ORF">QO011_007689</name>
</gene>
<keyword evidence="7" id="KW-1185">Reference proteome</keyword>
<feature type="domain" description="Response regulatory" evidence="5">
    <location>
        <begin position="13"/>
        <end position="123"/>
    </location>
</feature>
<evidence type="ECO:0000256" key="4">
    <source>
        <dbReference type="PROSITE-ProRule" id="PRU00169"/>
    </source>
</evidence>
<evidence type="ECO:0000256" key="2">
    <source>
        <dbReference type="ARBA" id="ARBA00023015"/>
    </source>
</evidence>
<dbReference type="EMBL" id="JAUSVX010000024">
    <property type="protein sequence ID" value="MDQ0474648.1"/>
    <property type="molecule type" value="Genomic_DNA"/>
</dbReference>
<dbReference type="InterPro" id="IPR001789">
    <property type="entry name" value="Sig_transdc_resp-reg_receiver"/>
</dbReference>
<evidence type="ECO:0000313" key="7">
    <source>
        <dbReference type="Proteomes" id="UP001242480"/>
    </source>
</evidence>
<dbReference type="InterPro" id="IPR050595">
    <property type="entry name" value="Bact_response_regulator"/>
</dbReference>
<dbReference type="SUPFAM" id="SSF52172">
    <property type="entry name" value="CheY-like"/>
    <property type="match status" value="1"/>
</dbReference>
<accession>A0ABU0JK37</accession>
<sequence>MLPLQEPTPAPRSILVVEDDLIQRLVIAEELRGAGFIVIEAMTVQQALDWIDGGGLPDLVFSDVQLPGGKSGVDLAATLRDTAPALPVILTSGGGPPQESGCPHFVPKPYEIEAVVAVIRHMLGLPGRGLA</sequence>
<dbReference type="Proteomes" id="UP001242480">
    <property type="component" value="Unassembled WGS sequence"/>
</dbReference>
<evidence type="ECO:0000259" key="5">
    <source>
        <dbReference type="PROSITE" id="PS50110"/>
    </source>
</evidence>
<keyword evidence="3" id="KW-0804">Transcription</keyword>
<reference evidence="6 7" key="1">
    <citation type="submission" date="2023-07" db="EMBL/GenBank/DDBJ databases">
        <title>Genomic Encyclopedia of Type Strains, Phase IV (KMG-IV): sequencing the most valuable type-strain genomes for metagenomic binning, comparative biology and taxonomic classification.</title>
        <authorList>
            <person name="Goeker M."/>
        </authorList>
    </citation>
    <scope>NUCLEOTIDE SEQUENCE [LARGE SCALE GENOMIC DNA]</scope>
    <source>
        <strain evidence="6 7">DSM 19619</strain>
    </source>
</reference>
<evidence type="ECO:0000256" key="1">
    <source>
        <dbReference type="ARBA" id="ARBA00022553"/>
    </source>
</evidence>
<keyword evidence="2" id="KW-0805">Transcription regulation</keyword>
<evidence type="ECO:0000256" key="3">
    <source>
        <dbReference type="ARBA" id="ARBA00023163"/>
    </source>
</evidence>
<name>A0ABU0JK37_9HYPH</name>
<dbReference type="RefSeq" id="WP_307284591.1">
    <property type="nucleotide sequence ID" value="NZ_JAUSVX010000024.1"/>
</dbReference>
<dbReference type="PANTHER" id="PTHR44591:SF3">
    <property type="entry name" value="RESPONSE REGULATORY DOMAIN-CONTAINING PROTEIN"/>
    <property type="match status" value="1"/>
</dbReference>
<comment type="caution">
    <text evidence="6">The sequence shown here is derived from an EMBL/GenBank/DDBJ whole genome shotgun (WGS) entry which is preliminary data.</text>
</comment>
<keyword evidence="1 4" id="KW-0597">Phosphoprotein</keyword>
<dbReference type="Pfam" id="PF00072">
    <property type="entry name" value="Response_reg"/>
    <property type="match status" value="1"/>
</dbReference>
<dbReference type="PANTHER" id="PTHR44591">
    <property type="entry name" value="STRESS RESPONSE REGULATOR PROTEIN 1"/>
    <property type="match status" value="1"/>
</dbReference>
<evidence type="ECO:0000313" key="6">
    <source>
        <dbReference type="EMBL" id="MDQ0474648.1"/>
    </source>
</evidence>
<protein>
    <submittedName>
        <fullName evidence="6">CheY-like chemotaxis protein</fullName>
    </submittedName>
</protein>
<dbReference type="InterPro" id="IPR011006">
    <property type="entry name" value="CheY-like_superfamily"/>
</dbReference>
<organism evidence="6 7">
    <name type="scientific">Labrys wisconsinensis</name>
    <dbReference type="NCBI Taxonomy" id="425677"/>
    <lineage>
        <taxon>Bacteria</taxon>
        <taxon>Pseudomonadati</taxon>
        <taxon>Pseudomonadota</taxon>
        <taxon>Alphaproteobacteria</taxon>
        <taxon>Hyphomicrobiales</taxon>
        <taxon>Xanthobacteraceae</taxon>
        <taxon>Labrys</taxon>
    </lineage>
</organism>
<dbReference type="PROSITE" id="PS50110">
    <property type="entry name" value="RESPONSE_REGULATORY"/>
    <property type="match status" value="1"/>
</dbReference>
<dbReference type="Gene3D" id="3.40.50.2300">
    <property type="match status" value="1"/>
</dbReference>